<evidence type="ECO:0000313" key="8">
    <source>
        <dbReference type="EMBL" id="MBE9041023.1"/>
    </source>
</evidence>
<reference evidence="8" key="1">
    <citation type="submission" date="2020-10" db="EMBL/GenBank/DDBJ databases">
        <authorList>
            <person name="Castelo-Branco R."/>
            <person name="Eusebio N."/>
            <person name="Adriana R."/>
            <person name="Vieira A."/>
            <person name="Brugerolle De Fraissinette N."/>
            <person name="Rezende De Castro R."/>
            <person name="Schneider M.P."/>
            <person name="Vasconcelos V."/>
            <person name="Leao P.N."/>
        </authorList>
    </citation>
    <scope>NUCLEOTIDE SEQUENCE</scope>
    <source>
        <strain evidence="8">LEGE 11467</strain>
    </source>
</reference>
<dbReference type="InterPro" id="IPR001789">
    <property type="entry name" value="Sig_transdc_resp-reg_receiver"/>
</dbReference>
<evidence type="ECO:0000259" key="7">
    <source>
        <dbReference type="PROSITE" id="PS50125"/>
    </source>
</evidence>
<dbReference type="SUPFAM" id="SSF55073">
    <property type="entry name" value="Nucleotide cyclase"/>
    <property type="match status" value="1"/>
</dbReference>
<dbReference type="CDD" id="cd00130">
    <property type="entry name" value="PAS"/>
    <property type="match status" value="1"/>
</dbReference>
<dbReference type="SMART" id="SM00448">
    <property type="entry name" value="REC"/>
    <property type="match status" value="1"/>
</dbReference>
<evidence type="ECO:0000256" key="2">
    <source>
        <dbReference type="PROSITE-ProRule" id="PRU00169"/>
    </source>
</evidence>
<dbReference type="CDD" id="cd07302">
    <property type="entry name" value="CHD"/>
    <property type="match status" value="1"/>
</dbReference>
<dbReference type="Proteomes" id="UP000621799">
    <property type="component" value="Unassembled WGS sequence"/>
</dbReference>
<dbReference type="InterPro" id="IPR019734">
    <property type="entry name" value="TPR_rpt"/>
</dbReference>
<dbReference type="Pfam" id="PF13188">
    <property type="entry name" value="PAS_8"/>
    <property type="match status" value="1"/>
</dbReference>
<accession>A0A928VZF6</accession>
<evidence type="ECO:0000256" key="1">
    <source>
        <dbReference type="ARBA" id="ARBA00005381"/>
    </source>
</evidence>
<feature type="domain" description="PAC" evidence="6">
    <location>
        <begin position="226"/>
        <end position="278"/>
    </location>
</feature>
<proteinExistence type="inferred from homology"/>
<dbReference type="GO" id="GO:0006171">
    <property type="term" value="P:cAMP biosynthetic process"/>
    <property type="evidence" value="ECO:0007669"/>
    <property type="project" value="TreeGrafter"/>
</dbReference>
<dbReference type="SUPFAM" id="SSF52172">
    <property type="entry name" value="CheY-like"/>
    <property type="match status" value="1"/>
</dbReference>
<dbReference type="PROSITE" id="PS50112">
    <property type="entry name" value="PAS"/>
    <property type="match status" value="1"/>
</dbReference>
<dbReference type="Gene3D" id="3.40.50.2300">
    <property type="match status" value="1"/>
</dbReference>
<name>A0A928VZF6_9CYAN</name>
<feature type="repeat" description="TPR" evidence="3">
    <location>
        <begin position="510"/>
        <end position="543"/>
    </location>
</feature>
<dbReference type="AlphaFoldDB" id="A0A928VZF6"/>
<evidence type="ECO:0000259" key="6">
    <source>
        <dbReference type="PROSITE" id="PS50113"/>
    </source>
</evidence>
<evidence type="ECO:0000256" key="3">
    <source>
        <dbReference type="PROSITE-ProRule" id="PRU00339"/>
    </source>
</evidence>
<feature type="domain" description="PAS" evidence="5">
    <location>
        <begin position="147"/>
        <end position="185"/>
    </location>
</feature>
<feature type="domain" description="Response regulatory" evidence="4">
    <location>
        <begin position="5"/>
        <end position="128"/>
    </location>
</feature>
<dbReference type="InterPro" id="IPR011006">
    <property type="entry name" value="CheY-like_superfamily"/>
</dbReference>
<dbReference type="SMART" id="SM00091">
    <property type="entry name" value="PAS"/>
    <property type="match status" value="1"/>
</dbReference>
<evidence type="ECO:0000313" key="9">
    <source>
        <dbReference type="Proteomes" id="UP000621799"/>
    </source>
</evidence>
<dbReference type="CDD" id="cd17569">
    <property type="entry name" value="REC_HupR-like"/>
    <property type="match status" value="1"/>
</dbReference>
<dbReference type="EMBL" id="JADEXN010000142">
    <property type="protein sequence ID" value="MBE9041023.1"/>
    <property type="molecule type" value="Genomic_DNA"/>
</dbReference>
<dbReference type="SMART" id="SM00044">
    <property type="entry name" value="CYCc"/>
    <property type="match status" value="1"/>
</dbReference>
<dbReference type="Pfam" id="PF00211">
    <property type="entry name" value="Guanylate_cyc"/>
    <property type="match status" value="1"/>
</dbReference>
<dbReference type="PROSITE" id="PS50113">
    <property type="entry name" value="PAC"/>
    <property type="match status" value="1"/>
</dbReference>
<evidence type="ECO:0000259" key="5">
    <source>
        <dbReference type="PROSITE" id="PS50112"/>
    </source>
</evidence>
<evidence type="ECO:0000259" key="4">
    <source>
        <dbReference type="PROSITE" id="PS50110"/>
    </source>
</evidence>
<keyword evidence="3" id="KW-0802">TPR repeat</keyword>
<dbReference type="PROSITE" id="PS50125">
    <property type="entry name" value="GUANYLATE_CYCLASE_2"/>
    <property type="match status" value="1"/>
</dbReference>
<dbReference type="InterPro" id="IPR035965">
    <property type="entry name" value="PAS-like_dom_sf"/>
</dbReference>
<dbReference type="PROSITE" id="PS50005">
    <property type="entry name" value="TPR"/>
    <property type="match status" value="1"/>
</dbReference>
<dbReference type="SUPFAM" id="SSF55785">
    <property type="entry name" value="PYP-like sensor domain (PAS domain)"/>
    <property type="match status" value="1"/>
</dbReference>
<dbReference type="InterPro" id="IPR001054">
    <property type="entry name" value="A/G_cyclase"/>
</dbReference>
<dbReference type="InterPro" id="IPR000700">
    <property type="entry name" value="PAS-assoc_C"/>
</dbReference>
<dbReference type="InterPro" id="IPR011990">
    <property type="entry name" value="TPR-like_helical_dom_sf"/>
</dbReference>
<sequence>MKEFVILLVDDEPMVLESLSEELERNFGRSYQIEAAESGEEALEILEEFSVDGIETAVVISDQMMPGLKGDELLSQIHRQHPDILKIMLTGQAEADAVGNAVNSANLYRYIAKPWDATDLNLTIKEALKKYHYIKKLEEQNARLRENERRLNQILEAMPIGVTVHNTTGKMTYANQKAKELLNLENLPETNTEQLSTTFNVYQAGTDELYPTEQLPIVRSLAGEGVRVEDLEIHYPDRIVPLEVSTTPIRDKTNGVFQAISAFQDISDRKKAEAERENFTRELFQLNEAFSQFVPRQFLHFLARKDITEIKLGESIEKKLSVLFSDIRSFTTRSEQMNREDTFNFINGYLKRMEPAIIENEGFIDKYIGDAIMALFEGSADRAVNAGVKMLENLAEYNQTRQRRDRQPIEIGIGINTGHLRLGTVGGNARIDTTVIGDAVNLGSRLEQLTKVYKTPLLISHNTFVNLQDSTKYALRLIARVQVRGKVEKVGVFEVFEADPPDRKQAKLATKMMFEMALIYYERGRTQEARPLFDRCLQQNPWDSIAQIYLERCRL</sequence>
<keyword evidence="2" id="KW-0597">Phosphoprotein</keyword>
<gene>
    <name evidence="8" type="ORF">IQ235_09545</name>
</gene>
<feature type="modified residue" description="4-aspartylphosphate" evidence="2">
    <location>
        <position position="62"/>
    </location>
</feature>
<dbReference type="Pfam" id="PF00072">
    <property type="entry name" value="Response_reg"/>
    <property type="match status" value="1"/>
</dbReference>
<dbReference type="InterPro" id="IPR050697">
    <property type="entry name" value="Adenylyl/Guanylyl_Cyclase_3/4"/>
</dbReference>
<dbReference type="GO" id="GO:0000160">
    <property type="term" value="P:phosphorelay signal transduction system"/>
    <property type="evidence" value="ECO:0007669"/>
    <property type="project" value="InterPro"/>
</dbReference>
<dbReference type="InterPro" id="IPR000014">
    <property type="entry name" value="PAS"/>
</dbReference>
<dbReference type="PANTHER" id="PTHR43081:SF1">
    <property type="entry name" value="ADENYLATE CYCLASE, TERMINAL-DIFFERENTIATION SPECIFIC"/>
    <property type="match status" value="1"/>
</dbReference>
<dbReference type="PANTHER" id="PTHR43081">
    <property type="entry name" value="ADENYLATE CYCLASE, TERMINAL-DIFFERENTIATION SPECIFIC-RELATED"/>
    <property type="match status" value="1"/>
</dbReference>
<dbReference type="RefSeq" id="WP_264321254.1">
    <property type="nucleotide sequence ID" value="NZ_JADEXN010000142.1"/>
</dbReference>
<dbReference type="GO" id="GO:0004016">
    <property type="term" value="F:adenylate cyclase activity"/>
    <property type="evidence" value="ECO:0007669"/>
    <property type="project" value="UniProtKB-ARBA"/>
</dbReference>
<dbReference type="Gene3D" id="3.30.450.20">
    <property type="entry name" value="PAS domain"/>
    <property type="match status" value="1"/>
</dbReference>
<dbReference type="Gene3D" id="3.30.70.1230">
    <property type="entry name" value="Nucleotide cyclase"/>
    <property type="match status" value="1"/>
</dbReference>
<dbReference type="SUPFAM" id="SSF48452">
    <property type="entry name" value="TPR-like"/>
    <property type="match status" value="1"/>
</dbReference>
<dbReference type="PROSITE" id="PS50110">
    <property type="entry name" value="RESPONSE_REGULATORY"/>
    <property type="match status" value="1"/>
</dbReference>
<feature type="domain" description="Guanylate cyclase" evidence="7">
    <location>
        <begin position="321"/>
        <end position="447"/>
    </location>
</feature>
<comment type="similarity">
    <text evidence="1">Belongs to the adenylyl cyclase class-3 family.</text>
</comment>
<protein>
    <submittedName>
        <fullName evidence="8">Response regulator</fullName>
    </submittedName>
</protein>
<dbReference type="InterPro" id="IPR029787">
    <property type="entry name" value="Nucleotide_cyclase"/>
</dbReference>
<organism evidence="8 9">
    <name type="scientific">Zarconia navalis LEGE 11467</name>
    <dbReference type="NCBI Taxonomy" id="1828826"/>
    <lineage>
        <taxon>Bacteria</taxon>
        <taxon>Bacillati</taxon>
        <taxon>Cyanobacteriota</taxon>
        <taxon>Cyanophyceae</taxon>
        <taxon>Oscillatoriophycideae</taxon>
        <taxon>Oscillatoriales</taxon>
        <taxon>Oscillatoriales incertae sedis</taxon>
        <taxon>Zarconia</taxon>
        <taxon>Zarconia navalis</taxon>
    </lineage>
</organism>
<comment type="caution">
    <text evidence="8">The sequence shown here is derived from an EMBL/GenBank/DDBJ whole genome shotgun (WGS) entry which is preliminary data.</text>
</comment>
<keyword evidence="9" id="KW-1185">Reference proteome</keyword>